<keyword evidence="3" id="KW-0732">Signal</keyword>
<evidence type="ECO:0000256" key="1">
    <source>
        <dbReference type="ARBA" id="ARBA00022737"/>
    </source>
</evidence>
<dbReference type="Gene3D" id="2.130.10.30">
    <property type="entry name" value="Regulator of chromosome condensation 1/beta-lactamase-inhibitor protein II"/>
    <property type="match status" value="2"/>
</dbReference>
<evidence type="ECO:0000313" key="4">
    <source>
        <dbReference type="EMBL" id="KAK3235664.1"/>
    </source>
</evidence>
<feature type="repeat" description="RCC1" evidence="2">
    <location>
        <begin position="182"/>
        <end position="238"/>
    </location>
</feature>
<sequence length="331" mass="34606">MSAFVYLLTCFLLKSAFLCTFHASTVQSAGDEKRARDLLQGLSCEGGPCSLGAGEAHTCVLLHGATSGVVRCWGNDEYGQLGRGNATSMSLQDQDLSVPEEAIEFGGSVWKLSVGAFHNCALRTNGSVGCWGSGANGRLGNGNILSVGYALGSMPPGAVHLNDSAIAISAGEDHTCAVLQNGTVHCWGGNAFGQLGYGHSRSIGDEAGEMPPPAVDLGVYKAMQVTAGSLHTCVLTEPHRLVLCWGDSRFGQAGPIDHVGFSTFIGDEAAEMPPRPLQIGALAEQVSAGCGHTCVILSQSYDLVCFGHNRRTLEEAKGARVLGARWRTPRG</sequence>
<dbReference type="InterPro" id="IPR051625">
    <property type="entry name" value="Signaling_Regulatory_Domain"/>
</dbReference>
<organism evidence="4 5">
    <name type="scientific">Cymbomonas tetramitiformis</name>
    <dbReference type="NCBI Taxonomy" id="36881"/>
    <lineage>
        <taxon>Eukaryota</taxon>
        <taxon>Viridiplantae</taxon>
        <taxon>Chlorophyta</taxon>
        <taxon>Pyramimonadophyceae</taxon>
        <taxon>Pyramimonadales</taxon>
        <taxon>Pyramimonadaceae</taxon>
        <taxon>Cymbomonas</taxon>
    </lineage>
</organism>
<evidence type="ECO:0000313" key="5">
    <source>
        <dbReference type="Proteomes" id="UP001190700"/>
    </source>
</evidence>
<gene>
    <name evidence="4" type="ORF">CYMTET_54146</name>
</gene>
<dbReference type="EMBL" id="LGRX02035252">
    <property type="protein sequence ID" value="KAK3235664.1"/>
    <property type="molecule type" value="Genomic_DNA"/>
</dbReference>
<dbReference type="Proteomes" id="UP001190700">
    <property type="component" value="Unassembled WGS sequence"/>
</dbReference>
<evidence type="ECO:0000256" key="3">
    <source>
        <dbReference type="SAM" id="SignalP"/>
    </source>
</evidence>
<dbReference type="AlphaFoldDB" id="A0AAE0BGQ6"/>
<dbReference type="Pfam" id="PF13540">
    <property type="entry name" value="RCC1_2"/>
    <property type="match status" value="3"/>
</dbReference>
<evidence type="ECO:0000256" key="2">
    <source>
        <dbReference type="PROSITE-ProRule" id="PRU00235"/>
    </source>
</evidence>
<name>A0AAE0BGQ6_9CHLO</name>
<dbReference type="InterPro" id="IPR009091">
    <property type="entry name" value="RCC1/BLIP-II"/>
</dbReference>
<dbReference type="PANTHER" id="PTHR22872">
    <property type="entry name" value="BTK-BINDING PROTEIN-RELATED"/>
    <property type="match status" value="1"/>
</dbReference>
<dbReference type="InterPro" id="IPR000408">
    <property type="entry name" value="Reg_chr_condens"/>
</dbReference>
<feature type="chain" id="PRO_5041913829" evidence="3">
    <location>
        <begin position="24"/>
        <end position="331"/>
    </location>
</feature>
<reference evidence="4 5" key="1">
    <citation type="journal article" date="2015" name="Genome Biol. Evol.">
        <title>Comparative Genomics of a Bacterivorous Green Alga Reveals Evolutionary Causalities and Consequences of Phago-Mixotrophic Mode of Nutrition.</title>
        <authorList>
            <person name="Burns J.A."/>
            <person name="Paasch A."/>
            <person name="Narechania A."/>
            <person name="Kim E."/>
        </authorList>
    </citation>
    <scope>NUCLEOTIDE SEQUENCE [LARGE SCALE GENOMIC DNA]</scope>
    <source>
        <strain evidence="4 5">PLY_AMNH</strain>
    </source>
</reference>
<proteinExistence type="predicted"/>
<protein>
    <submittedName>
        <fullName evidence="4">Uncharacterized protein</fullName>
    </submittedName>
</protein>
<feature type="repeat" description="RCC1" evidence="2">
    <location>
        <begin position="126"/>
        <end position="181"/>
    </location>
</feature>
<comment type="caution">
    <text evidence="4">The sequence shown here is derived from an EMBL/GenBank/DDBJ whole genome shotgun (WGS) entry which is preliminary data.</text>
</comment>
<accession>A0AAE0BGQ6</accession>
<keyword evidence="1" id="KW-0677">Repeat</keyword>
<keyword evidence="5" id="KW-1185">Reference proteome</keyword>
<dbReference type="SUPFAM" id="SSF50985">
    <property type="entry name" value="RCC1/BLIP-II"/>
    <property type="match status" value="2"/>
</dbReference>
<dbReference type="PRINTS" id="PR00633">
    <property type="entry name" value="RCCNDNSATION"/>
</dbReference>
<feature type="repeat" description="RCC1" evidence="2">
    <location>
        <begin position="68"/>
        <end position="125"/>
    </location>
</feature>
<feature type="signal peptide" evidence="3">
    <location>
        <begin position="1"/>
        <end position="23"/>
    </location>
</feature>
<dbReference type="PROSITE" id="PS50012">
    <property type="entry name" value="RCC1_3"/>
    <property type="match status" value="3"/>
</dbReference>